<proteinExistence type="inferred from homology"/>
<feature type="transmembrane region" description="Helical" evidence="7">
    <location>
        <begin position="151"/>
        <end position="170"/>
    </location>
</feature>
<keyword evidence="10" id="KW-1185">Reference proteome</keyword>
<feature type="transmembrane region" description="Helical" evidence="7">
    <location>
        <begin position="118"/>
        <end position="139"/>
    </location>
</feature>
<dbReference type="EMBL" id="SHKM01000001">
    <property type="protein sequence ID" value="RZT89923.1"/>
    <property type="molecule type" value="Genomic_DNA"/>
</dbReference>
<feature type="transmembrane region" description="Helical" evidence="7">
    <location>
        <begin position="33"/>
        <end position="54"/>
    </location>
</feature>
<dbReference type="InterPro" id="IPR005115">
    <property type="entry name" value="Gly_transporter"/>
</dbReference>
<evidence type="ECO:0000313" key="9">
    <source>
        <dbReference type="EMBL" id="RZT89923.1"/>
    </source>
</evidence>
<feature type="domain" description="Glycine transporter" evidence="8">
    <location>
        <begin position="95"/>
        <end position="167"/>
    </location>
</feature>
<feature type="transmembrane region" description="Helical" evidence="7">
    <location>
        <begin position="176"/>
        <end position="195"/>
    </location>
</feature>
<dbReference type="PANTHER" id="PTHR30506">
    <property type="entry name" value="INNER MEMBRANE PROTEIN"/>
    <property type="match status" value="1"/>
</dbReference>
<sequence>MLLADLLYWVGLVAVAVGAATGVFEAERKGMDLVGTVMVAVATGLGGGTVRDLLLDRNVFWVVDQTYLITAFATGILTFFIVRRRPISPRLFLYPDALALALFAVLGTQAALHWHAPWLVASLMGVITGVFGGVLRDIFCNQVPLIFLPGELYASAALAGCLLLIGLQALGVSPVWAAWLAAALIFGLRWAAIVFKISLPTFKARA</sequence>
<evidence type="ECO:0000256" key="7">
    <source>
        <dbReference type="SAM" id="Phobius"/>
    </source>
</evidence>
<comment type="subcellular location">
    <subcellularLocation>
        <location evidence="1">Cell membrane</location>
        <topology evidence="1">Multi-pass membrane protein</topology>
    </subcellularLocation>
</comment>
<dbReference type="Pfam" id="PF03458">
    <property type="entry name" value="Gly_transporter"/>
    <property type="match status" value="2"/>
</dbReference>
<evidence type="ECO:0000256" key="5">
    <source>
        <dbReference type="ARBA" id="ARBA00022989"/>
    </source>
</evidence>
<protein>
    <submittedName>
        <fullName evidence="9">Membrane protein YeiH</fullName>
    </submittedName>
</protein>
<evidence type="ECO:0000259" key="8">
    <source>
        <dbReference type="Pfam" id="PF03458"/>
    </source>
</evidence>
<keyword evidence="3" id="KW-1003">Cell membrane</keyword>
<dbReference type="RefSeq" id="WP_130458544.1">
    <property type="nucleotide sequence ID" value="NZ_SHKM01000001.1"/>
</dbReference>
<dbReference type="Proteomes" id="UP000292136">
    <property type="component" value="Unassembled WGS sequence"/>
</dbReference>
<feature type="transmembrane region" description="Helical" evidence="7">
    <location>
        <begin position="91"/>
        <end position="112"/>
    </location>
</feature>
<feature type="domain" description="Glycine transporter" evidence="8">
    <location>
        <begin position="9"/>
        <end position="81"/>
    </location>
</feature>
<keyword evidence="4 7" id="KW-0812">Transmembrane</keyword>
<evidence type="ECO:0000256" key="1">
    <source>
        <dbReference type="ARBA" id="ARBA00004651"/>
    </source>
</evidence>
<keyword evidence="6 7" id="KW-0472">Membrane</keyword>
<feature type="transmembrane region" description="Helical" evidence="7">
    <location>
        <begin position="6"/>
        <end position="26"/>
    </location>
</feature>
<keyword evidence="5 7" id="KW-1133">Transmembrane helix</keyword>
<organism evidence="9 10">
    <name type="scientific">Azospira oryzae</name>
    <dbReference type="NCBI Taxonomy" id="146939"/>
    <lineage>
        <taxon>Bacteria</taxon>
        <taxon>Pseudomonadati</taxon>
        <taxon>Pseudomonadota</taxon>
        <taxon>Betaproteobacteria</taxon>
        <taxon>Rhodocyclales</taxon>
        <taxon>Rhodocyclaceae</taxon>
        <taxon>Azospira</taxon>
    </lineage>
</organism>
<name>A0ABY0IQS0_9RHOO</name>
<evidence type="ECO:0000256" key="3">
    <source>
        <dbReference type="ARBA" id="ARBA00022475"/>
    </source>
</evidence>
<evidence type="ECO:0000256" key="2">
    <source>
        <dbReference type="ARBA" id="ARBA00008193"/>
    </source>
</evidence>
<accession>A0ABY0IQS0</accession>
<gene>
    <name evidence="9" type="ORF">EV678_0724</name>
</gene>
<dbReference type="PANTHER" id="PTHR30506:SF3">
    <property type="entry name" value="UPF0126 INNER MEMBRANE PROTEIN YADS-RELATED"/>
    <property type="match status" value="1"/>
</dbReference>
<feature type="transmembrane region" description="Helical" evidence="7">
    <location>
        <begin position="66"/>
        <end position="82"/>
    </location>
</feature>
<evidence type="ECO:0000313" key="10">
    <source>
        <dbReference type="Proteomes" id="UP000292136"/>
    </source>
</evidence>
<evidence type="ECO:0000256" key="6">
    <source>
        <dbReference type="ARBA" id="ARBA00023136"/>
    </source>
</evidence>
<reference evidence="9 10" key="1">
    <citation type="submission" date="2019-02" db="EMBL/GenBank/DDBJ databases">
        <title>Genomic Encyclopedia of Type Strains, Phase IV (KMG-IV): sequencing the most valuable type-strain genomes for metagenomic binning, comparative biology and taxonomic classification.</title>
        <authorList>
            <person name="Goeker M."/>
        </authorList>
    </citation>
    <scope>NUCLEOTIDE SEQUENCE [LARGE SCALE GENOMIC DNA]</scope>
    <source>
        <strain evidence="9 10">DSM 21223</strain>
    </source>
</reference>
<comment type="similarity">
    <text evidence="2">Belongs to the UPF0126 family.</text>
</comment>
<comment type="caution">
    <text evidence="9">The sequence shown here is derived from an EMBL/GenBank/DDBJ whole genome shotgun (WGS) entry which is preliminary data.</text>
</comment>
<evidence type="ECO:0000256" key="4">
    <source>
        <dbReference type="ARBA" id="ARBA00022692"/>
    </source>
</evidence>